<dbReference type="GO" id="GO:0016829">
    <property type="term" value="F:lyase activity"/>
    <property type="evidence" value="ECO:0007669"/>
    <property type="project" value="UniProtKB-KW"/>
</dbReference>
<evidence type="ECO:0000256" key="3">
    <source>
        <dbReference type="ARBA" id="ARBA00022723"/>
    </source>
</evidence>
<keyword evidence="4" id="KW-0460">Magnesium</keyword>
<evidence type="ECO:0000313" key="10">
    <source>
        <dbReference type="EMBL" id="CAB5226736.1"/>
    </source>
</evidence>
<dbReference type="PANTHER" id="PTHR42836">
    <property type="entry name" value="7-CARBOXY-7-DEAZAGUANINE SYNTHASE"/>
    <property type="match status" value="1"/>
</dbReference>
<dbReference type="PANTHER" id="PTHR42836:SF1">
    <property type="entry name" value="7-CARBOXY-7-DEAZAGUANINE SYNTHASE"/>
    <property type="match status" value="1"/>
</dbReference>
<name>A0A6J5PC23_9CAUD</name>
<dbReference type="SUPFAM" id="SSF102114">
    <property type="entry name" value="Radical SAM enzymes"/>
    <property type="match status" value="1"/>
</dbReference>
<keyword evidence="6" id="KW-0411">Iron-sulfur</keyword>
<accession>A0A6J5PC23</accession>
<dbReference type="EMBL" id="LR796837">
    <property type="protein sequence ID" value="CAB4169003.1"/>
    <property type="molecule type" value="Genomic_DNA"/>
</dbReference>
<dbReference type="HAMAP" id="MF_00917">
    <property type="entry name" value="QueE"/>
    <property type="match status" value="1"/>
</dbReference>
<keyword evidence="1" id="KW-0004">4Fe-4S</keyword>
<dbReference type="Gene3D" id="3.20.20.70">
    <property type="entry name" value="Aldolase class I"/>
    <property type="match status" value="1"/>
</dbReference>
<evidence type="ECO:0000256" key="5">
    <source>
        <dbReference type="ARBA" id="ARBA00023004"/>
    </source>
</evidence>
<keyword evidence="3" id="KW-0479">Metal-binding</keyword>
<evidence type="ECO:0000259" key="8">
    <source>
        <dbReference type="PROSITE" id="PS51918"/>
    </source>
</evidence>
<dbReference type="InterPro" id="IPR013785">
    <property type="entry name" value="Aldolase_TIM"/>
</dbReference>
<dbReference type="CDD" id="cd01335">
    <property type="entry name" value="Radical_SAM"/>
    <property type="match status" value="1"/>
</dbReference>
<proteinExistence type="inferred from homology"/>
<keyword evidence="7" id="KW-0456">Lyase</keyword>
<dbReference type="GO" id="GO:0051539">
    <property type="term" value="F:4 iron, 4 sulfur cluster binding"/>
    <property type="evidence" value="ECO:0007669"/>
    <property type="project" value="UniProtKB-KW"/>
</dbReference>
<dbReference type="InterPro" id="IPR024924">
    <property type="entry name" value="7-CO-7-deazaguanine_synth-like"/>
</dbReference>
<dbReference type="InterPro" id="IPR007197">
    <property type="entry name" value="rSAM"/>
</dbReference>
<keyword evidence="2" id="KW-0949">S-adenosyl-L-methionine</keyword>
<protein>
    <submittedName>
        <fullName evidence="9">NrdG Organic radical activating enzymes</fullName>
    </submittedName>
</protein>
<evidence type="ECO:0000256" key="7">
    <source>
        <dbReference type="ARBA" id="ARBA00023239"/>
    </source>
</evidence>
<dbReference type="Pfam" id="PF04055">
    <property type="entry name" value="Radical_SAM"/>
    <property type="match status" value="1"/>
</dbReference>
<sequence length="234" mass="26157">MKNLQKSEHRLDSAKLELHSIFKTIQGEGPFSGTPCTFIRLAGCNLQCPNCDTDYTSKRVSVTPEFILSILKTIRKDGLVVITGGEPFRQYLSSLIGLLTKSGYYVQIETNGTIVPSDIFWSKNTSARSGAYLVCSPKTQSINEHIEVEACAFKYVLNHKYYDVTDGLPNSVLGFPTKLKVARPSKAFTGLIYLQPEDSYDIEENVKNKEAVVKSCLQHDYILNLQIHKLIGVE</sequence>
<gene>
    <name evidence="10" type="ORF">UFOVP1516_16</name>
    <name evidence="9" type="ORF">UFOVP887_28</name>
</gene>
<feature type="domain" description="Radical SAM core" evidence="8">
    <location>
        <begin position="31"/>
        <end position="234"/>
    </location>
</feature>
<dbReference type="EMBL" id="LR798364">
    <property type="protein sequence ID" value="CAB5226736.1"/>
    <property type="molecule type" value="Genomic_DNA"/>
</dbReference>
<reference evidence="9" key="1">
    <citation type="submission" date="2020-05" db="EMBL/GenBank/DDBJ databases">
        <authorList>
            <person name="Chiriac C."/>
            <person name="Salcher M."/>
            <person name="Ghai R."/>
            <person name="Kavagutti S V."/>
        </authorList>
    </citation>
    <scope>NUCLEOTIDE SEQUENCE</scope>
</reference>
<organism evidence="9">
    <name type="scientific">uncultured Caudovirales phage</name>
    <dbReference type="NCBI Taxonomy" id="2100421"/>
    <lineage>
        <taxon>Viruses</taxon>
        <taxon>Duplodnaviria</taxon>
        <taxon>Heunggongvirae</taxon>
        <taxon>Uroviricota</taxon>
        <taxon>Caudoviricetes</taxon>
        <taxon>Peduoviridae</taxon>
        <taxon>Maltschvirus</taxon>
        <taxon>Maltschvirus maltsch</taxon>
    </lineage>
</organism>
<dbReference type="GO" id="GO:0046872">
    <property type="term" value="F:metal ion binding"/>
    <property type="evidence" value="ECO:0007669"/>
    <property type="project" value="UniProtKB-KW"/>
</dbReference>
<dbReference type="InterPro" id="IPR058240">
    <property type="entry name" value="rSAM_sf"/>
</dbReference>
<dbReference type="PIRSF" id="PIRSF000370">
    <property type="entry name" value="QueE"/>
    <property type="match status" value="1"/>
</dbReference>
<evidence type="ECO:0000313" key="9">
    <source>
        <dbReference type="EMBL" id="CAB4169003.1"/>
    </source>
</evidence>
<dbReference type="SFLD" id="SFLDS00029">
    <property type="entry name" value="Radical_SAM"/>
    <property type="match status" value="1"/>
</dbReference>
<evidence type="ECO:0000256" key="6">
    <source>
        <dbReference type="ARBA" id="ARBA00023014"/>
    </source>
</evidence>
<evidence type="ECO:0000256" key="2">
    <source>
        <dbReference type="ARBA" id="ARBA00022691"/>
    </source>
</evidence>
<evidence type="ECO:0000256" key="1">
    <source>
        <dbReference type="ARBA" id="ARBA00022485"/>
    </source>
</evidence>
<dbReference type="PROSITE" id="PS51918">
    <property type="entry name" value="RADICAL_SAM"/>
    <property type="match status" value="1"/>
</dbReference>
<keyword evidence="5" id="KW-0408">Iron</keyword>
<evidence type="ECO:0000256" key="4">
    <source>
        <dbReference type="ARBA" id="ARBA00022842"/>
    </source>
</evidence>